<keyword evidence="5 6" id="KW-0472">Membrane</keyword>
<feature type="domain" description="Type II secretion system protein GspF" evidence="7">
    <location>
        <begin position="150"/>
        <end position="275"/>
    </location>
</feature>
<proteinExistence type="predicted"/>
<gene>
    <name evidence="8" type="ORF">WAE96_06845</name>
</gene>
<protein>
    <submittedName>
        <fullName evidence="8">Type II secretion system F family protein</fullName>
    </submittedName>
</protein>
<evidence type="ECO:0000259" key="7">
    <source>
        <dbReference type="Pfam" id="PF00482"/>
    </source>
</evidence>
<name>A0ABU8ET86_9GAMM</name>
<dbReference type="EMBL" id="JBAWKS010000001">
    <property type="protein sequence ID" value="MEI4549418.1"/>
    <property type="molecule type" value="Genomic_DNA"/>
</dbReference>
<evidence type="ECO:0000256" key="5">
    <source>
        <dbReference type="ARBA" id="ARBA00023136"/>
    </source>
</evidence>
<dbReference type="PANTHER" id="PTHR35007:SF2">
    <property type="entry name" value="PILUS ASSEMBLE PROTEIN"/>
    <property type="match status" value="1"/>
</dbReference>
<evidence type="ECO:0000256" key="6">
    <source>
        <dbReference type="SAM" id="Phobius"/>
    </source>
</evidence>
<accession>A0ABU8ET86</accession>
<keyword evidence="4 6" id="KW-1133">Transmembrane helix</keyword>
<dbReference type="RefSeq" id="WP_336434970.1">
    <property type="nucleotide sequence ID" value="NZ_JBAWKS010000001.1"/>
</dbReference>
<keyword evidence="2" id="KW-1003">Cell membrane</keyword>
<dbReference type="Proteomes" id="UP001382455">
    <property type="component" value="Unassembled WGS sequence"/>
</dbReference>
<evidence type="ECO:0000256" key="2">
    <source>
        <dbReference type="ARBA" id="ARBA00022475"/>
    </source>
</evidence>
<feature type="transmembrane region" description="Helical" evidence="6">
    <location>
        <begin position="259"/>
        <end position="285"/>
    </location>
</feature>
<evidence type="ECO:0000256" key="4">
    <source>
        <dbReference type="ARBA" id="ARBA00022989"/>
    </source>
</evidence>
<dbReference type="Pfam" id="PF00482">
    <property type="entry name" value="T2SSF"/>
    <property type="match status" value="1"/>
</dbReference>
<evidence type="ECO:0000256" key="3">
    <source>
        <dbReference type="ARBA" id="ARBA00022692"/>
    </source>
</evidence>
<evidence type="ECO:0000256" key="1">
    <source>
        <dbReference type="ARBA" id="ARBA00004651"/>
    </source>
</evidence>
<dbReference type="PANTHER" id="PTHR35007">
    <property type="entry name" value="INTEGRAL MEMBRANE PROTEIN-RELATED"/>
    <property type="match status" value="1"/>
</dbReference>
<organism evidence="8 9">
    <name type="scientific">Pseudoalteromonas spongiae</name>
    <dbReference type="NCBI Taxonomy" id="298657"/>
    <lineage>
        <taxon>Bacteria</taxon>
        <taxon>Pseudomonadati</taxon>
        <taxon>Pseudomonadota</taxon>
        <taxon>Gammaproteobacteria</taxon>
        <taxon>Alteromonadales</taxon>
        <taxon>Pseudoalteromonadaceae</taxon>
        <taxon>Pseudoalteromonas</taxon>
    </lineage>
</organism>
<comment type="caution">
    <text evidence="8">The sequence shown here is derived from an EMBL/GenBank/DDBJ whole genome shotgun (WGS) entry which is preliminary data.</text>
</comment>
<keyword evidence="9" id="KW-1185">Reference proteome</keyword>
<comment type="subcellular location">
    <subcellularLocation>
        <location evidence="1">Cell membrane</location>
        <topology evidence="1">Multi-pass membrane protein</topology>
    </subcellularLocation>
</comment>
<reference evidence="8 9" key="1">
    <citation type="submission" date="2023-12" db="EMBL/GenBank/DDBJ databases">
        <title>Friends and Foes: Symbiotic and Algicidal bacterial influence on Karenia brevis blooms.</title>
        <authorList>
            <person name="Fei C."/>
            <person name="Mohamed A.R."/>
            <person name="Booker A."/>
            <person name="Arshad M."/>
            <person name="Klass S."/>
            <person name="Ahn S."/>
            <person name="Gilbert P.M."/>
            <person name="Heil C.A."/>
            <person name="Martinez J.M."/>
            <person name="Amin S.A."/>
        </authorList>
    </citation>
    <scope>NUCLEOTIDE SEQUENCE [LARGE SCALE GENOMIC DNA]</scope>
    <source>
        <strain evidence="8 9">CE15</strain>
    </source>
</reference>
<feature type="transmembrane region" description="Helical" evidence="6">
    <location>
        <begin position="114"/>
        <end position="134"/>
    </location>
</feature>
<dbReference type="InterPro" id="IPR018076">
    <property type="entry name" value="T2SS_GspF_dom"/>
</dbReference>
<keyword evidence="3 6" id="KW-0812">Transmembrane</keyword>
<sequence>MLYWILIFFAASICLFAYSVTRIKQNVPEDSRDFMDPLPPSLRLIWPLVKIASHYIGERLPIDYLVKTNKKLQISGLSYIISAEDYFGIRIVVSIISGLLCWFCLAALDSVQLDYLACAFIAGYFLPLVTLNDLKKKRQLKIVKALPVYLDFITMAVEAGLNLTGAISQAVDKGPEGPLKVEFEKVMRDLRAGVGKIDAFRSMAERVQITEINNLVSALAQAERTGASLGSTLRVQADQRRVERFQRAEKKALEAPVKLVFPLVAFIFPVTFAILFFPIVMKFIYEV</sequence>
<feature type="transmembrane region" description="Helical" evidence="6">
    <location>
        <begin position="87"/>
        <end position="108"/>
    </location>
</feature>
<evidence type="ECO:0000313" key="9">
    <source>
        <dbReference type="Proteomes" id="UP001382455"/>
    </source>
</evidence>
<evidence type="ECO:0000313" key="8">
    <source>
        <dbReference type="EMBL" id="MEI4549418.1"/>
    </source>
</evidence>